<evidence type="ECO:0000313" key="2">
    <source>
        <dbReference type="EMBL" id="RHZ43891.1"/>
    </source>
</evidence>
<gene>
    <name evidence="2" type="ORF">Glove_822g5</name>
</gene>
<dbReference type="OrthoDB" id="2419021at2759"/>
<accession>A0A397FYQ2</accession>
<evidence type="ECO:0000259" key="1">
    <source>
        <dbReference type="Pfam" id="PF14311"/>
    </source>
</evidence>
<dbReference type="Pfam" id="PF14311">
    <property type="entry name" value="DUF4379"/>
    <property type="match status" value="1"/>
</dbReference>
<evidence type="ECO:0000313" key="3">
    <source>
        <dbReference type="Proteomes" id="UP000266861"/>
    </source>
</evidence>
<name>A0A397FYQ2_9GLOM</name>
<protein>
    <recommendedName>
        <fullName evidence="1">Treble clef zinc finger domain-containing protein</fullName>
    </recommendedName>
</protein>
<feature type="domain" description="Treble clef zinc finger" evidence="1">
    <location>
        <begin position="75"/>
        <end position="107"/>
    </location>
</feature>
<organism evidence="2 3">
    <name type="scientific">Diversispora epigaea</name>
    <dbReference type="NCBI Taxonomy" id="1348612"/>
    <lineage>
        <taxon>Eukaryota</taxon>
        <taxon>Fungi</taxon>
        <taxon>Fungi incertae sedis</taxon>
        <taxon>Mucoromycota</taxon>
        <taxon>Glomeromycotina</taxon>
        <taxon>Glomeromycetes</taxon>
        <taxon>Diversisporales</taxon>
        <taxon>Diversisporaceae</taxon>
        <taxon>Diversispora</taxon>
    </lineage>
</organism>
<dbReference type="Proteomes" id="UP000266861">
    <property type="component" value="Unassembled WGS sequence"/>
</dbReference>
<reference evidence="2 3" key="1">
    <citation type="submission" date="2018-08" db="EMBL/GenBank/DDBJ databases">
        <title>Genome and evolution of the arbuscular mycorrhizal fungus Diversispora epigaea (formerly Glomus versiforme) and its bacterial endosymbionts.</title>
        <authorList>
            <person name="Sun X."/>
            <person name="Fei Z."/>
            <person name="Harrison M."/>
        </authorList>
    </citation>
    <scope>NUCLEOTIDE SEQUENCE [LARGE SCALE GENOMIC DNA]</scope>
    <source>
        <strain evidence="2 3">IT104</strain>
    </source>
</reference>
<proteinExistence type="predicted"/>
<dbReference type="AlphaFoldDB" id="A0A397FYQ2"/>
<dbReference type="EMBL" id="PQFF01000612">
    <property type="protein sequence ID" value="RHZ43891.1"/>
    <property type="molecule type" value="Genomic_DNA"/>
</dbReference>
<comment type="caution">
    <text evidence="2">The sequence shown here is derived from an EMBL/GenBank/DDBJ whole genome shotgun (WGS) entry which is preliminary data.</text>
</comment>
<sequence>MSQKLSLKDAQMIAEKRGGLCLSNEYINNRTPLQWRCAKGHEWAVGFDNIKNAGTWYIAQIRNGECLSDKFINTRTPLLWRCAKGHEWASSLHNMKNRGTWCPYCAKVVRYTIEDAKQVAFSRNGECLSTEYINSHLPLLWKCCKGHEWSARFSHIKNSRRWCPYCSKTLRLTLEHAKQIAHSKNGECLSNRYINCNTHLLWRCAKAHEWVANIASIKNNNSWCPFCSEHPTGLELDIPYYYYGFAIEVQGKQHEHYIKHFHRTSEGFNNLLARDQLKKELYDENWIYLIEIWYYEDPHIVIPQYLYNLGLID</sequence>
<keyword evidence="3" id="KW-1185">Reference proteome</keyword>
<dbReference type="InterPro" id="IPR025487">
    <property type="entry name" value="DUF4379"/>
</dbReference>